<proteinExistence type="predicted"/>
<protein>
    <submittedName>
        <fullName evidence="1">Uncharacterized protein</fullName>
    </submittedName>
</protein>
<keyword evidence="2" id="KW-1185">Reference proteome</keyword>
<dbReference type="RefSeq" id="YP_009903790.1">
    <property type="nucleotide sequence ID" value="NC_049849.1"/>
</dbReference>
<evidence type="ECO:0000313" key="1">
    <source>
        <dbReference type="EMBL" id="QDH83591.1"/>
    </source>
</evidence>
<dbReference type="GeneID" id="56136066"/>
<organism evidence="1 2">
    <name type="scientific">Achromobacter phage Motura</name>
    <dbReference type="NCBI Taxonomy" id="2591403"/>
    <lineage>
        <taxon>Viruses</taxon>
        <taxon>Duplodnaviria</taxon>
        <taxon>Heunggongvirae</taxon>
        <taxon>Uroviricota</taxon>
        <taxon>Caudoviricetes</taxon>
        <taxon>Moturavirus</taxon>
        <taxon>Moturavirus motura</taxon>
    </lineage>
</organism>
<name>A0A514CSY8_9CAUD</name>
<reference evidence="1 2" key="1">
    <citation type="submission" date="2019-06" db="EMBL/GenBank/DDBJ databases">
        <authorList>
            <person name="Kincaid V.D."/>
            <person name="Fuller A."/>
            <person name="Hodges K."/>
            <person name="Bansal M."/>
            <person name="Essig J."/>
            <person name="Johnson A."/>
        </authorList>
    </citation>
    <scope>NUCLEOTIDE SEQUENCE [LARGE SCALE GENOMIC DNA]</scope>
</reference>
<accession>A0A514CSY8</accession>
<sequence length="150" mass="16391">MAMRIQAQARLNAAKVVANSMDMEVAGKCYAVFTKYLGKGKDQEQGPVQIVSFSKTISEDSMDAYPVRGEIAMSKYGQLRITVEGKVPGTSKNLIVVGQIDTNKFKDAASAKKELVRKFADSRQSQSKALAKAPRLRALVEHMIPSLIQA</sequence>
<dbReference type="Proteomes" id="UP000320799">
    <property type="component" value="Segment"/>
</dbReference>
<dbReference type="KEGG" id="vg:56136066"/>
<dbReference type="EMBL" id="MN094788">
    <property type="protein sequence ID" value="QDH83591.1"/>
    <property type="molecule type" value="Genomic_DNA"/>
</dbReference>
<evidence type="ECO:0000313" key="2">
    <source>
        <dbReference type="Proteomes" id="UP000320799"/>
    </source>
</evidence>